<dbReference type="NCBIfam" id="NF001391">
    <property type="entry name" value="PRK00281.1-5"/>
    <property type="match status" value="1"/>
</dbReference>
<keyword evidence="7 17" id="KW-0378">Hydrolase</keyword>
<dbReference type="HAMAP" id="MF_01006">
    <property type="entry name" value="Undec_diphosphatase"/>
    <property type="match status" value="1"/>
</dbReference>
<feature type="transmembrane region" description="Helical" evidence="17">
    <location>
        <begin position="250"/>
        <end position="270"/>
    </location>
</feature>
<keyword evidence="13 17" id="KW-0961">Cell wall biogenesis/degradation</keyword>
<evidence type="ECO:0000256" key="1">
    <source>
        <dbReference type="ARBA" id="ARBA00004651"/>
    </source>
</evidence>
<dbReference type="GO" id="GO:0008360">
    <property type="term" value="P:regulation of cell shape"/>
    <property type="evidence" value="ECO:0007669"/>
    <property type="project" value="UniProtKB-KW"/>
</dbReference>
<evidence type="ECO:0000256" key="9">
    <source>
        <dbReference type="ARBA" id="ARBA00022984"/>
    </source>
</evidence>
<evidence type="ECO:0000256" key="14">
    <source>
        <dbReference type="ARBA" id="ARBA00032707"/>
    </source>
</evidence>
<dbReference type="GO" id="GO:0005886">
    <property type="term" value="C:plasma membrane"/>
    <property type="evidence" value="ECO:0007669"/>
    <property type="project" value="UniProtKB-SubCell"/>
</dbReference>
<feature type="transmembrane region" description="Helical" evidence="17">
    <location>
        <begin position="7"/>
        <end position="30"/>
    </location>
</feature>
<evidence type="ECO:0000256" key="10">
    <source>
        <dbReference type="ARBA" id="ARBA00022989"/>
    </source>
</evidence>
<sequence length="271" mass="30084">MIDILKVILLSFVEGLTEFLPISSTGHLILVNEFIKLEPESFANIFSIIIQLGAIMSVVVLYFSRLNPFSKEKKEAQKKETLRTWGLVIVGVLPAVILGLKFDDFIDAHLMNSYVVAAMLFIWGIGIILLEKMNKKATIINLSGMSYRTAFLIGIAQCFAMIPGTSRSAATIIGAMLLGCNRKVAAEFSFFLAIPTMFGATLLKVVKIFVKGIPITGFEVFLIVLGMVLSFIVALVVIKKFMRYIKEHDFVPFGIYRIALAVIVVIYFIAK</sequence>
<dbReference type="GO" id="GO:0046677">
    <property type="term" value="P:response to antibiotic"/>
    <property type="evidence" value="ECO:0007669"/>
    <property type="project" value="UniProtKB-UniRule"/>
</dbReference>
<keyword evidence="9 17" id="KW-0573">Peptidoglycan synthesis</keyword>
<keyword evidence="6 17" id="KW-0812">Transmembrane</keyword>
<evidence type="ECO:0000313" key="19">
    <source>
        <dbReference type="Proteomes" id="UP000093352"/>
    </source>
</evidence>
<evidence type="ECO:0000256" key="17">
    <source>
        <dbReference type="HAMAP-Rule" id="MF_01006"/>
    </source>
</evidence>
<protein>
    <recommendedName>
        <fullName evidence="4 17">Undecaprenyl-diphosphatase</fullName>
        <ecNumber evidence="3 17">3.6.1.27</ecNumber>
    </recommendedName>
    <alternativeName>
        <fullName evidence="15 17">Bacitracin resistance protein</fullName>
    </alternativeName>
    <alternativeName>
        <fullName evidence="14 17">Undecaprenyl pyrophosphate phosphatase</fullName>
    </alternativeName>
</protein>
<gene>
    <name evidence="17" type="primary">uppP</name>
    <name evidence="18" type="ORF">BBG48_008720</name>
</gene>
<dbReference type="AlphaFoldDB" id="A0A371IJN1"/>
<evidence type="ECO:0000256" key="5">
    <source>
        <dbReference type="ARBA" id="ARBA00022475"/>
    </source>
</evidence>
<evidence type="ECO:0000256" key="12">
    <source>
        <dbReference type="ARBA" id="ARBA00023251"/>
    </source>
</evidence>
<evidence type="ECO:0000256" key="8">
    <source>
        <dbReference type="ARBA" id="ARBA00022960"/>
    </source>
</evidence>
<dbReference type="STRING" id="1871336.BBG48_04990"/>
<evidence type="ECO:0000256" key="13">
    <source>
        <dbReference type="ARBA" id="ARBA00023316"/>
    </source>
</evidence>
<keyword evidence="10 17" id="KW-1133">Transmembrane helix</keyword>
<evidence type="ECO:0000256" key="7">
    <source>
        <dbReference type="ARBA" id="ARBA00022801"/>
    </source>
</evidence>
<comment type="function">
    <text evidence="17">Catalyzes the dephosphorylation of undecaprenyl diphosphate (UPP). Confers resistance to bacitracin.</text>
</comment>
<evidence type="ECO:0000256" key="4">
    <source>
        <dbReference type="ARBA" id="ARBA00021581"/>
    </source>
</evidence>
<feature type="transmembrane region" description="Helical" evidence="17">
    <location>
        <begin position="42"/>
        <end position="63"/>
    </location>
</feature>
<feature type="transmembrane region" description="Helical" evidence="17">
    <location>
        <begin position="114"/>
        <end position="130"/>
    </location>
</feature>
<comment type="similarity">
    <text evidence="2 17">Belongs to the UppP family.</text>
</comment>
<feature type="transmembrane region" description="Helical" evidence="17">
    <location>
        <begin position="218"/>
        <end position="238"/>
    </location>
</feature>
<name>A0A371IJN1_9FIRM</name>
<evidence type="ECO:0000256" key="3">
    <source>
        <dbReference type="ARBA" id="ARBA00012374"/>
    </source>
</evidence>
<evidence type="ECO:0000256" key="15">
    <source>
        <dbReference type="ARBA" id="ARBA00032932"/>
    </source>
</evidence>
<evidence type="ECO:0000256" key="2">
    <source>
        <dbReference type="ARBA" id="ARBA00010621"/>
    </source>
</evidence>
<keyword evidence="19" id="KW-1185">Reference proteome</keyword>
<dbReference type="InterPro" id="IPR003824">
    <property type="entry name" value="UppP"/>
</dbReference>
<dbReference type="Pfam" id="PF02673">
    <property type="entry name" value="BacA"/>
    <property type="match status" value="1"/>
</dbReference>
<evidence type="ECO:0000256" key="16">
    <source>
        <dbReference type="ARBA" id="ARBA00047594"/>
    </source>
</evidence>
<proteinExistence type="inferred from homology"/>
<dbReference type="GO" id="GO:0050380">
    <property type="term" value="F:undecaprenyl-diphosphatase activity"/>
    <property type="evidence" value="ECO:0007669"/>
    <property type="project" value="UniProtKB-UniRule"/>
</dbReference>
<keyword evidence="8 17" id="KW-0133">Cell shape</keyword>
<dbReference type="Proteomes" id="UP000093352">
    <property type="component" value="Unassembled WGS sequence"/>
</dbReference>
<dbReference type="PANTHER" id="PTHR30622:SF3">
    <property type="entry name" value="UNDECAPRENYL-DIPHOSPHATASE"/>
    <property type="match status" value="1"/>
</dbReference>
<keyword evidence="11 17" id="KW-0472">Membrane</keyword>
<organism evidence="18 19">
    <name type="scientific">Criibacterium bergeronii</name>
    <dbReference type="NCBI Taxonomy" id="1871336"/>
    <lineage>
        <taxon>Bacteria</taxon>
        <taxon>Bacillati</taxon>
        <taxon>Bacillota</taxon>
        <taxon>Clostridia</taxon>
        <taxon>Peptostreptococcales</taxon>
        <taxon>Filifactoraceae</taxon>
        <taxon>Criibacterium</taxon>
    </lineage>
</organism>
<evidence type="ECO:0000313" key="18">
    <source>
        <dbReference type="EMBL" id="RDY20680.1"/>
    </source>
</evidence>
<comment type="miscellaneous">
    <text evidence="17">Bacitracin is thought to be involved in the inhibition of peptidoglycan synthesis by sequestering undecaprenyl diphosphate, thereby reducing the pool of lipid carrier available.</text>
</comment>
<dbReference type="NCBIfam" id="NF001389">
    <property type="entry name" value="PRK00281.1-2"/>
    <property type="match status" value="1"/>
</dbReference>
<dbReference type="RefSeq" id="WP_068913965.1">
    <property type="nucleotide sequence ID" value="NZ_MBEW02000023.1"/>
</dbReference>
<dbReference type="EC" id="3.6.1.27" evidence="3 17"/>
<comment type="subcellular location">
    <subcellularLocation>
        <location evidence="1 17">Cell membrane</location>
        <topology evidence="1 17">Multi-pass membrane protein</topology>
    </subcellularLocation>
</comment>
<accession>A0A371IJN1</accession>
<dbReference type="EMBL" id="MBEW02000023">
    <property type="protein sequence ID" value="RDY20680.1"/>
    <property type="molecule type" value="Genomic_DNA"/>
</dbReference>
<dbReference type="PANTHER" id="PTHR30622">
    <property type="entry name" value="UNDECAPRENYL-DIPHOSPHATASE"/>
    <property type="match status" value="1"/>
</dbReference>
<comment type="catalytic activity">
    <reaction evidence="16 17">
        <text>di-trans,octa-cis-undecaprenyl diphosphate + H2O = di-trans,octa-cis-undecaprenyl phosphate + phosphate + H(+)</text>
        <dbReference type="Rhea" id="RHEA:28094"/>
        <dbReference type="ChEBI" id="CHEBI:15377"/>
        <dbReference type="ChEBI" id="CHEBI:15378"/>
        <dbReference type="ChEBI" id="CHEBI:43474"/>
        <dbReference type="ChEBI" id="CHEBI:58405"/>
        <dbReference type="ChEBI" id="CHEBI:60392"/>
        <dbReference type="EC" id="3.6.1.27"/>
    </reaction>
</comment>
<evidence type="ECO:0000256" key="11">
    <source>
        <dbReference type="ARBA" id="ARBA00023136"/>
    </source>
</evidence>
<feature type="transmembrane region" description="Helical" evidence="17">
    <location>
        <begin position="184"/>
        <end position="206"/>
    </location>
</feature>
<dbReference type="GO" id="GO:0071555">
    <property type="term" value="P:cell wall organization"/>
    <property type="evidence" value="ECO:0007669"/>
    <property type="project" value="UniProtKB-KW"/>
</dbReference>
<evidence type="ECO:0000256" key="6">
    <source>
        <dbReference type="ARBA" id="ARBA00022692"/>
    </source>
</evidence>
<dbReference type="NCBIfam" id="TIGR00753">
    <property type="entry name" value="undec_PP_bacA"/>
    <property type="match status" value="1"/>
</dbReference>
<keyword evidence="12 17" id="KW-0046">Antibiotic resistance</keyword>
<dbReference type="GO" id="GO:0009252">
    <property type="term" value="P:peptidoglycan biosynthetic process"/>
    <property type="evidence" value="ECO:0007669"/>
    <property type="project" value="UniProtKB-KW"/>
</dbReference>
<dbReference type="NCBIfam" id="NF001390">
    <property type="entry name" value="PRK00281.1-4"/>
    <property type="match status" value="1"/>
</dbReference>
<keyword evidence="5 17" id="KW-1003">Cell membrane</keyword>
<reference evidence="18 19" key="1">
    <citation type="journal article" date="2016" name="Genome Announc.">
        <title>Draft Genome Sequence of Criibacterium bergeronii gen. nov., sp. nov., Strain CCRI-22567T, Isolated from a Vaginal Sample from a Woman with Bacterial Vaginosis.</title>
        <authorList>
            <person name="Maheux A.F."/>
            <person name="Berube E."/>
            <person name="Boudreau D.K."/>
            <person name="Raymond F."/>
            <person name="Corbeil J."/>
            <person name="Roy P.H."/>
            <person name="Boissinot M."/>
            <person name="Omar R.F."/>
        </authorList>
    </citation>
    <scope>NUCLEOTIDE SEQUENCE [LARGE SCALE GENOMIC DNA]</scope>
    <source>
        <strain evidence="18 19">CCRI-22567</strain>
    </source>
</reference>
<feature type="transmembrane region" description="Helical" evidence="17">
    <location>
        <begin position="151"/>
        <end position="178"/>
    </location>
</feature>
<feature type="transmembrane region" description="Helical" evidence="17">
    <location>
        <begin position="84"/>
        <end position="102"/>
    </location>
</feature>
<comment type="caution">
    <text evidence="18">The sequence shown here is derived from an EMBL/GenBank/DDBJ whole genome shotgun (WGS) entry which is preliminary data.</text>
</comment>